<dbReference type="Proteomes" id="UP000033608">
    <property type="component" value="Unassembled WGS sequence"/>
</dbReference>
<reference evidence="3 5" key="2">
    <citation type="submission" date="2016-11" db="EMBL/GenBank/DDBJ databases">
        <authorList>
            <person name="Jaros S."/>
            <person name="Januszkiewicz K."/>
            <person name="Wedrychowicz H."/>
        </authorList>
    </citation>
    <scope>NUCLEOTIDE SEQUENCE [LARGE SCALE GENOMIC DNA]</scope>
    <source>
        <strain evidence="3 5">DSM 17137</strain>
    </source>
</reference>
<evidence type="ECO:0000313" key="3">
    <source>
        <dbReference type="EMBL" id="SHF84021.1"/>
    </source>
</evidence>
<dbReference type="RefSeq" id="WP_046134020.1">
    <property type="nucleotide sequence ID" value="NZ_FQVC01000015.1"/>
</dbReference>
<accession>A0A0F5LWQ7</accession>
<dbReference type="PANTHER" id="PTHR42760:SF40">
    <property type="entry name" value="3-OXOACYL-[ACYL-CARRIER-PROTEIN] REDUCTASE, CHLOROPLASTIC"/>
    <property type="match status" value="1"/>
</dbReference>
<dbReference type="EMBL" id="FQVC01000015">
    <property type="protein sequence ID" value="SHF84021.1"/>
    <property type="molecule type" value="Genomic_DNA"/>
</dbReference>
<dbReference type="CDD" id="cd05233">
    <property type="entry name" value="SDR_c"/>
    <property type="match status" value="1"/>
</dbReference>
<protein>
    <submittedName>
        <fullName evidence="2">2-deoxy-D-gluconate 3-dehydrogenase</fullName>
    </submittedName>
    <submittedName>
        <fullName evidence="3">NAD(P)-dependent dehydrogenase, short-chain alcohol dehydrogenase family</fullName>
    </submittedName>
</protein>
<dbReference type="PATRIC" id="fig|1121477.3.peg.1877"/>
<dbReference type="EMBL" id="LAJF01000041">
    <property type="protein sequence ID" value="KKB86067.1"/>
    <property type="molecule type" value="Genomic_DNA"/>
</dbReference>
<dbReference type="PRINTS" id="PR00081">
    <property type="entry name" value="GDHRDH"/>
</dbReference>
<reference evidence="2 4" key="1">
    <citation type="submission" date="2015-03" db="EMBL/GenBank/DDBJ databases">
        <authorList>
            <person name="Hassan Y.I."/>
            <person name="Lepp D."/>
            <person name="Zhou T."/>
        </authorList>
    </citation>
    <scope>NUCLEOTIDE SEQUENCE [LARGE SCALE GENOMIC DNA]</scope>
    <source>
        <strain evidence="2 4">DSM 17137</strain>
    </source>
</reference>
<dbReference type="InterPro" id="IPR020904">
    <property type="entry name" value="Sc_DH/Rdtase_CS"/>
</dbReference>
<sequence>MHPNQGNWASQWYAGKKVVITGGSSGIGASVARAFLDAGAEVIATGVSSADIEAARQRSNLEGAQLRVLDVRNGPAVSDLFAGLDRLDILVNCAGVIQRGAELDPAVFEAVVDINLNGTMRCCAAARPLLAAGKGAAIVNLASMLSIFGGGMVPGYSASKGGISQLTKSLAIAYGPDDIRVNAVAPGWIATPLTADLQADPARTAQIMSRSVIKRWGEPEDIANGALYLCSPVARFVTGTTLVIDGGYSVG</sequence>
<gene>
    <name evidence="3" type="ORF">SAMN02745223_03673</name>
    <name evidence="2" type="ORF">VW29_04045</name>
</gene>
<dbReference type="GO" id="GO:0016616">
    <property type="term" value="F:oxidoreductase activity, acting on the CH-OH group of donors, NAD or NADP as acceptor"/>
    <property type="evidence" value="ECO:0007669"/>
    <property type="project" value="TreeGrafter"/>
</dbReference>
<dbReference type="Pfam" id="PF13561">
    <property type="entry name" value="adh_short_C2"/>
    <property type="match status" value="1"/>
</dbReference>
<dbReference type="PROSITE" id="PS00061">
    <property type="entry name" value="ADH_SHORT"/>
    <property type="match status" value="1"/>
</dbReference>
<dbReference type="STRING" id="1121477.SAMN02745223_03673"/>
<evidence type="ECO:0000256" key="1">
    <source>
        <dbReference type="ARBA" id="ARBA00006484"/>
    </source>
</evidence>
<dbReference type="Gene3D" id="3.40.50.720">
    <property type="entry name" value="NAD(P)-binding Rossmann-like Domain"/>
    <property type="match status" value="1"/>
</dbReference>
<evidence type="ECO:0000313" key="2">
    <source>
        <dbReference type="EMBL" id="KKB86067.1"/>
    </source>
</evidence>
<name>A0A0F5LWQ7_9HYPH</name>
<comment type="similarity">
    <text evidence="1">Belongs to the short-chain dehydrogenases/reductases (SDR) family.</text>
</comment>
<keyword evidence="4" id="KW-1185">Reference proteome</keyword>
<dbReference type="InterPro" id="IPR002347">
    <property type="entry name" value="SDR_fam"/>
</dbReference>
<dbReference type="FunFam" id="3.40.50.720:FF:000084">
    <property type="entry name" value="Short-chain dehydrogenase reductase"/>
    <property type="match status" value="1"/>
</dbReference>
<organism evidence="2 4">
    <name type="scientific">Devosia limi DSM 17137</name>
    <dbReference type="NCBI Taxonomy" id="1121477"/>
    <lineage>
        <taxon>Bacteria</taxon>
        <taxon>Pseudomonadati</taxon>
        <taxon>Pseudomonadota</taxon>
        <taxon>Alphaproteobacteria</taxon>
        <taxon>Hyphomicrobiales</taxon>
        <taxon>Devosiaceae</taxon>
        <taxon>Devosia</taxon>
    </lineage>
</organism>
<dbReference type="GO" id="GO:0030497">
    <property type="term" value="P:fatty acid elongation"/>
    <property type="evidence" value="ECO:0007669"/>
    <property type="project" value="TreeGrafter"/>
</dbReference>
<dbReference type="PANTHER" id="PTHR42760">
    <property type="entry name" value="SHORT-CHAIN DEHYDROGENASES/REDUCTASES FAMILY MEMBER"/>
    <property type="match status" value="1"/>
</dbReference>
<dbReference type="Proteomes" id="UP000184533">
    <property type="component" value="Unassembled WGS sequence"/>
</dbReference>
<evidence type="ECO:0000313" key="5">
    <source>
        <dbReference type="Proteomes" id="UP000184533"/>
    </source>
</evidence>
<dbReference type="PRINTS" id="PR00080">
    <property type="entry name" value="SDRFAMILY"/>
</dbReference>
<proteinExistence type="inferred from homology"/>
<dbReference type="InterPro" id="IPR036291">
    <property type="entry name" value="NAD(P)-bd_dom_sf"/>
</dbReference>
<dbReference type="SUPFAM" id="SSF51735">
    <property type="entry name" value="NAD(P)-binding Rossmann-fold domains"/>
    <property type="match status" value="1"/>
</dbReference>
<dbReference type="AlphaFoldDB" id="A0A0F5LWQ7"/>
<evidence type="ECO:0000313" key="4">
    <source>
        <dbReference type="Proteomes" id="UP000033608"/>
    </source>
</evidence>
<dbReference type="OrthoDB" id="286404at2"/>